<dbReference type="Proteomes" id="UP001341281">
    <property type="component" value="Chromosome 06"/>
</dbReference>
<dbReference type="Pfam" id="PF13249">
    <property type="entry name" value="SQHop_cyclase_N"/>
    <property type="match status" value="1"/>
</dbReference>
<dbReference type="InterPro" id="IPR032697">
    <property type="entry name" value="SQ_cyclase_N"/>
</dbReference>
<protein>
    <recommendedName>
        <fullName evidence="5">Squalene cyclase N-terminal domain-containing protein</fullName>
    </recommendedName>
</protein>
<comment type="similarity">
    <text evidence="1">Belongs to the terpene cyclase/mutase family.</text>
</comment>
<dbReference type="GO" id="GO:0005811">
    <property type="term" value="C:lipid droplet"/>
    <property type="evidence" value="ECO:0007669"/>
    <property type="project" value="InterPro"/>
</dbReference>
<feature type="compositionally biased region" description="Basic and acidic residues" evidence="4">
    <location>
        <begin position="83"/>
        <end position="92"/>
    </location>
</feature>
<sequence>MWRLKVSEGGGPWLQSANDFLGRQVWEFDADAGTPEERAEVDRLRQEFTRHRYQRKESQDLLLRMQILRDEQPRSRSTCYVDRGNHSLDERTGMSSGQRRRHLRVGQRGEAHVVADLVAIEAMRRYAKLNRLPPLNLPPVKIENSEDVTQDILLSSLRRALHQLSTLQAKDGHWPGEYSGALFIMPMIIFSLYVTGSINTIISSEHRCEILRYICNHQNKDGGWSTNVLGKSSMFGSCLNYAPLRLLGEVPHGESDALSKGRSWILSHGSATALPQWGKLWLSIIGAYDWSGNNPIIPELWMVPYTLPIHPGRFWCFCRLVYMPMAYLYGKKFVGPITRTILKIREELYSIPYENVNWKEARHYCAKEDLLYPRSKVQNIISTCLNKFVEPMLNSWPVNKLREKSLRNLMKHIHYEDETTKYICLSPVNKV</sequence>
<dbReference type="InterPro" id="IPR018333">
    <property type="entry name" value="Squalene_cyclase"/>
</dbReference>
<evidence type="ECO:0000313" key="7">
    <source>
        <dbReference type="Proteomes" id="UP001341281"/>
    </source>
</evidence>
<proteinExistence type="inferred from homology"/>
<dbReference type="FunFam" id="1.50.10.20:FF:000002">
    <property type="entry name" value="Terpene cyclase/mutase family member"/>
    <property type="match status" value="1"/>
</dbReference>
<evidence type="ECO:0000256" key="3">
    <source>
        <dbReference type="ARBA" id="ARBA00023235"/>
    </source>
</evidence>
<keyword evidence="2" id="KW-0677">Repeat</keyword>
<dbReference type="EMBL" id="CP144750">
    <property type="protein sequence ID" value="WVZ78628.1"/>
    <property type="molecule type" value="Genomic_DNA"/>
</dbReference>
<feature type="domain" description="Squalene cyclase N-terminal" evidence="5">
    <location>
        <begin position="158"/>
        <end position="417"/>
    </location>
</feature>
<dbReference type="GO" id="GO:0031559">
    <property type="term" value="F:oxidosqualene cyclase activity"/>
    <property type="evidence" value="ECO:0007669"/>
    <property type="project" value="UniProtKB-ARBA"/>
</dbReference>
<evidence type="ECO:0000256" key="4">
    <source>
        <dbReference type="SAM" id="MobiDB-lite"/>
    </source>
</evidence>
<evidence type="ECO:0000256" key="1">
    <source>
        <dbReference type="ARBA" id="ARBA00009755"/>
    </source>
</evidence>
<dbReference type="InterPro" id="IPR008930">
    <property type="entry name" value="Terpenoid_cyclase/PrenylTrfase"/>
</dbReference>
<dbReference type="GO" id="GO:0016104">
    <property type="term" value="P:triterpenoid biosynthetic process"/>
    <property type="evidence" value="ECO:0007669"/>
    <property type="project" value="InterPro"/>
</dbReference>
<reference evidence="6 7" key="1">
    <citation type="submission" date="2024-02" db="EMBL/GenBank/DDBJ databases">
        <title>High-quality chromosome-scale genome assembly of Pensacola bahiagrass (Paspalum notatum Flugge var. saurae).</title>
        <authorList>
            <person name="Vega J.M."/>
            <person name="Podio M."/>
            <person name="Orjuela J."/>
            <person name="Siena L.A."/>
            <person name="Pessino S.C."/>
            <person name="Combes M.C."/>
            <person name="Mariac C."/>
            <person name="Albertini E."/>
            <person name="Pupilli F."/>
            <person name="Ortiz J.P.A."/>
            <person name="Leblanc O."/>
        </authorList>
    </citation>
    <scope>NUCLEOTIDE SEQUENCE [LARGE SCALE GENOMIC DNA]</scope>
    <source>
        <strain evidence="6">R1</strain>
        <tissue evidence="6">Leaf</tissue>
    </source>
</reference>
<dbReference type="SUPFAM" id="SSF48239">
    <property type="entry name" value="Terpenoid cyclases/Protein prenyltransferases"/>
    <property type="match status" value="1"/>
</dbReference>
<evidence type="ECO:0000313" key="6">
    <source>
        <dbReference type="EMBL" id="WVZ78628.1"/>
    </source>
</evidence>
<evidence type="ECO:0000259" key="5">
    <source>
        <dbReference type="Pfam" id="PF13249"/>
    </source>
</evidence>
<dbReference type="AlphaFoldDB" id="A0AAQ3WY74"/>
<feature type="region of interest" description="Disordered" evidence="4">
    <location>
        <begin position="75"/>
        <end position="99"/>
    </location>
</feature>
<name>A0AAQ3WY74_PASNO</name>
<keyword evidence="3" id="KW-0413">Isomerase</keyword>
<dbReference type="PANTHER" id="PTHR11764">
    <property type="entry name" value="TERPENE CYCLASE/MUTASE FAMILY MEMBER"/>
    <property type="match status" value="1"/>
</dbReference>
<keyword evidence="7" id="KW-1185">Reference proteome</keyword>
<evidence type="ECO:0000256" key="2">
    <source>
        <dbReference type="ARBA" id="ARBA00022737"/>
    </source>
</evidence>
<gene>
    <name evidence="6" type="ORF">U9M48_026309</name>
</gene>
<organism evidence="6 7">
    <name type="scientific">Paspalum notatum var. saurae</name>
    <dbReference type="NCBI Taxonomy" id="547442"/>
    <lineage>
        <taxon>Eukaryota</taxon>
        <taxon>Viridiplantae</taxon>
        <taxon>Streptophyta</taxon>
        <taxon>Embryophyta</taxon>
        <taxon>Tracheophyta</taxon>
        <taxon>Spermatophyta</taxon>
        <taxon>Magnoliopsida</taxon>
        <taxon>Liliopsida</taxon>
        <taxon>Poales</taxon>
        <taxon>Poaceae</taxon>
        <taxon>PACMAD clade</taxon>
        <taxon>Panicoideae</taxon>
        <taxon>Andropogonodae</taxon>
        <taxon>Paspaleae</taxon>
        <taxon>Paspalinae</taxon>
        <taxon>Paspalum</taxon>
    </lineage>
</organism>
<dbReference type="PANTHER" id="PTHR11764:SF64">
    <property type="entry name" value="TERPENE CYCLASE_MUTASE FAMILY MEMBER"/>
    <property type="match status" value="1"/>
</dbReference>
<dbReference type="Gene3D" id="1.50.10.20">
    <property type="match status" value="1"/>
</dbReference>
<accession>A0AAQ3WY74</accession>